<dbReference type="EMBL" id="CAJVPJ010000004">
    <property type="protein sequence ID" value="CAG8452002.1"/>
    <property type="molecule type" value="Genomic_DNA"/>
</dbReference>
<dbReference type="GO" id="GO:0031929">
    <property type="term" value="P:TOR signaling"/>
    <property type="evidence" value="ECO:0007669"/>
    <property type="project" value="TreeGrafter"/>
</dbReference>
<keyword evidence="4" id="KW-0418">Kinase</keyword>
<evidence type="ECO:0000259" key="8">
    <source>
        <dbReference type="PROSITE" id="PS50290"/>
    </source>
</evidence>
<evidence type="ECO:0000256" key="6">
    <source>
        <dbReference type="ARBA" id="ARBA00047899"/>
    </source>
</evidence>
<evidence type="ECO:0000256" key="2">
    <source>
        <dbReference type="ARBA" id="ARBA00022679"/>
    </source>
</evidence>
<dbReference type="SUPFAM" id="SSF48371">
    <property type="entry name" value="ARM repeat"/>
    <property type="match status" value="1"/>
</dbReference>
<dbReference type="InterPro" id="IPR039414">
    <property type="entry name" value="SMG1_PIKKc"/>
</dbReference>
<sequence>DFFDPDTDVWTNLERLVEKGVAEIKDGKWGRKEQGNVKCLDTNYVHLIRYIAAKVARKSRVYKKAMKLLGHYKGNDDTIPVEITFEQAKILYEQNNCIEAIRKICSLMPEGTIKENIKESVTNNAILTTMHNNMYLMDVMSERQKLHQKMYLKLAKWLENYRNDIDPETLIGLQNVMNSNGDARSNDSINAEINTVTTTKFNVADNSSVDSSARVSLISASLTNAISLNSIYAKPWFIYATHQYDYGWKILDDIKNGTQMTEVVKSVANKLRQCFSDWSKSEENMREGIVGKGIDTNADNEMPHLDLILKSIFTLFLQYFDSCTPLSTVTSFRVLRSFSSAVDGYHKYLQLSDGEQVKNFDSSKNKHEAEENNKETFHYDNRHCNKTRITEADALISTLRILNLLVTYGPILRSFLSFGLHETPTHHWLPIIPQLFSRLTHHDSFVRHELCNLLCKIAENEPHTVVYHTVVALQAQRVSEGNRMLLMSIMERIKQKNEKIIEETKMVIKELQRITVLWEELWLNKITSLQFDISKRLHKVNAEFERINDNLNLTSAEQNRMMKETHEAQMKPVIISFDRLLSITSRATTPHEEWFLDNFGSRIREAYDRLKSPKRWDGVKEGWDLFRVIHRDLTKQIQTARALPLASLSPYLSSLRSSSLPLPTFPSSLSFSPRSTPLTIYSFSDTVHVLPTKTKPKKLNLIGSDGNTYAYLFKGLEDMHLDERIMRELQITNCLLRRDKRGRKAGLNARFYAVVPLGEHSGMIQWVENAVQLFVLYKKWQQREYFVKTLIGHSEGQAGSGSTNANAAATNIGTTTTIANTLLQRPSDIYYEKIRKLLKKEGLPPTISRRHWPKSILKAAYLDLLNSTPSDLLSNELWSSSTTPTSWLQKSISLSRSIAVMSIIGYIIGLGDRHLDNILVDYERGEVIHIDYNVCFEKGKKLRVPETVPCRLTQNIVSALGITGVEGVFRIACEDTLRVLRANSEILVMLLEAFVYDPLLDWHSDPDEGRDKTVVEFEESAGLLVPKVKEMKGLFENMEGKIEDILILEKQLVERDEKLMAEDAEIGTEEVNENEMNRIATRTFAKEINEDNIENINTKGLMKEFGEADTNSQLFFAQEVERVSPIATMTNSMDQFETFRVKTTVMDEDTLQLDKKMEMEKMKLHANQKRSEAVSQQHDSALIDETAEVRNAYAVSVLKRVKDKLEGRDFDSLSTMTIAEQVDKIIQAATDINNLCVLYEGWTPWI</sequence>
<dbReference type="GO" id="GO:0005737">
    <property type="term" value="C:cytoplasm"/>
    <property type="evidence" value="ECO:0007669"/>
    <property type="project" value="TreeGrafter"/>
</dbReference>
<feature type="domain" description="PI3K/PI4K catalytic" evidence="8">
    <location>
        <begin position="683"/>
        <end position="1057"/>
    </location>
</feature>
<dbReference type="InterPro" id="IPR016024">
    <property type="entry name" value="ARM-type_fold"/>
</dbReference>
<evidence type="ECO:0000256" key="7">
    <source>
        <dbReference type="ARBA" id="ARBA00048679"/>
    </source>
</evidence>
<dbReference type="GO" id="GO:0000184">
    <property type="term" value="P:nuclear-transcribed mRNA catabolic process, nonsense-mediated decay"/>
    <property type="evidence" value="ECO:0007669"/>
    <property type="project" value="InterPro"/>
</dbReference>
<dbReference type="InterPro" id="IPR011009">
    <property type="entry name" value="Kinase-like_dom_sf"/>
</dbReference>
<dbReference type="Pfam" id="PF02260">
    <property type="entry name" value="FATC"/>
    <property type="match status" value="1"/>
</dbReference>
<dbReference type="GO" id="GO:0005524">
    <property type="term" value="F:ATP binding"/>
    <property type="evidence" value="ECO:0007669"/>
    <property type="project" value="UniProtKB-KW"/>
</dbReference>
<comment type="catalytic activity">
    <reaction evidence="7">
        <text>L-seryl-[protein] + ATP = O-phospho-L-seryl-[protein] + ADP + H(+)</text>
        <dbReference type="Rhea" id="RHEA:17989"/>
        <dbReference type="Rhea" id="RHEA-COMP:9863"/>
        <dbReference type="Rhea" id="RHEA-COMP:11604"/>
        <dbReference type="ChEBI" id="CHEBI:15378"/>
        <dbReference type="ChEBI" id="CHEBI:29999"/>
        <dbReference type="ChEBI" id="CHEBI:30616"/>
        <dbReference type="ChEBI" id="CHEBI:83421"/>
        <dbReference type="ChEBI" id="CHEBI:456216"/>
        <dbReference type="EC" id="2.7.11.1"/>
    </reaction>
</comment>
<dbReference type="Proteomes" id="UP000789572">
    <property type="component" value="Unassembled WGS sequence"/>
</dbReference>
<evidence type="ECO:0000256" key="4">
    <source>
        <dbReference type="ARBA" id="ARBA00022777"/>
    </source>
</evidence>
<dbReference type="GO" id="GO:0031931">
    <property type="term" value="C:TORC1 complex"/>
    <property type="evidence" value="ECO:0007669"/>
    <property type="project" value="TreeGrafter"/>
</dbReference>
<keyword evidence="5" id="KW-0067">ATP-binding</keyword>
<organism evidence="11 12">
    <name type="scientific">Paraglomus occultum</name>
    <dbReference type="NCBI Taxonomy" id="144539"/>
    <lineage>
        <taxon>Eukaryota</taxon>
        <taxon>Fungi</taxon>
        <taxon>Fungi incertae sedis</taxon>
        <taxon>Mucoromycota</taxon>
        <taxon>Glomeromycotina</taxon>
        <taxon>Glomeromycetes</taxon>
        <taxon>Paraglomerales</taxon>
        <taxon>Paraglomeraceae</taxon>
        <taxon>Paraglomus</taxon>
    </lineage>
</organism>
<evidence type="ECO:0000313" key="11">
    <source>
        <dbReference type="EMBL" id="CAG8452002.1"/>
    </source>
</evidence>
<dbReference type="SMART" id="SM01343">
    <property type="entry name" value="FATC"/>
    <property type="match status" value="1"/>
</dbReference>
<comment type="catalytic activity">
    <reaction evidence="6">
        <text>L-threonyl-[protein] + ATP = O-phospho-L-threonyl-[protein] + ADP + H(+)</text>
        <dbReference type="Rhea" id="RHEA:46608"/>
        <dbReference type="Rhea" id="RHEA-COMP:11060"/>
        <dbReference type="Rhea" id="RHEA-COMP:11605"/>
        <dbReference type="ChEBI" id="CHEBI:15378"/>
        <dbReference type="ChEBI" id="CHEBI:30013"/>
        <dbReference type="ChEBI" id="CHEBI:30616"/>
        <dbReference type="ChEBI" id="CHEBI:61977"/>
        <dbReference type="ChEBI" id="CHEBI:456216"/>
        <dbReference type="EC" id="2.7.11.1"/>
    </reaction>
</comment>
<dbReference type="PROSITE" id="PS51190">
    <property type="entry name" value="FATC"/>
    <property type="match status" value="1"/>
</dbReference>
<dbReference type="AlphaFoldDB" id="A0A9N8VJF6"/>
<dbReference type="PROSITE" id="PS50290">
    <property type="entry name" value="PI3_4_KINASE_3"/>
    <property type="match status" value="1"/>
</dbReference>
<dbReference type="CDD" id="cd05170">
    <property type="entry name" value="PIKKc_SMG1"/>
    <property type="match status" value="1"/>
</dbReference>
<dbReference type="PANTHER" id="PTHR11139">
    <property type="entry name" value="ATAXIA TELANGIECTASIA MUTATED ATM -RELATED"/>
    <property type="match status" value="1"/>
</dbReference>
<evidence type="ECO:0000256" key="1">
    <source>
        <dbReference type="ARBA" id="ARBA00012513"/>
    </source>
</evidence>
<dbReference type="InterPro" id="IPR000403">
    <property type="entry name" value="PI3/4_kinase_cat_dom"/>
</dbReference>
<keyword evidence="2" id="KW-0808">Transferase</keyword>
<name>A0A9N8VJF6_9GLOM</name>
<dbReference type="InterPro" id="IPR014009">
    <property type="entry name" value="PIK_FAT"/>
</dbReference>
<dbReference type="SMART" id="SM01345">
    <property type="entry name" value="Rapamycin_bind"/>
    <property type="match status" value="1"/>
</dbReference>
<dbReference type="SMART" id="SM00146">
    <property type="entry name" value="PI3Kc"/>
    <property type="match status" value="1"/>
</dbReference>
<dbReference type="PROSITE" id="PS00916">
    <property type="entry name" value="PI3_4_KINASE_2"/>
    <property type="match status" value="1"/>
</dbReference>
<feature type="domain" description="FATC" evidence="10">
    <location>
        <begin position="1214"/>
        <end position="1246"/>
    </location>
</feature>
<feature type="domain" description="FAT" evidence="9">
    <location>
        <begin position="1"/>
        <end position="475"/>
    </location>
</feature>
<dbReference type="SUPFAM" id="SSF56112">
    <property type="entry name" value="Protein kinase-like (PK-like)"/>
    <property type="match status" value="1"/>
</dbReference>
<feature type="non-terminal residue" evidence="11">
    <location>
        <position position="1"/>
    </location>
</feature>
<evidence type="ECO:0000256" key="3">
    <source>
        <dbReference type="ARBA" id="ARBA00022741"/>
    </source>
</evidence>
<dbReference type="PROSITE" id="PS51189">
    <property type="entry name" value="FAT"/>
    <property type="match status" value="1"/>
</dbReference>
<evidence type="ECO:0000259" key="10">
    <source>
        <dbReference type="PROSITE" id="PS51190"/>
    </source>
</evidence>
<keyword evidence="12" id="KW-1185">Reference proteome</keyword>
<dbReference type="Gene3D" id="3.30.1010.10">
    <property type="entry name" value="Phosphatidylinositol 3-kinase Catalytic Subunit, Chain A, domain 4"/>
    <property type="match status" value="1"/>
</dbReference>
<dbReference type="InterPro" id="IPR036940">
    <property type="entry name" value="PI3/4_kinase_cat_sf"/>
</dbReference>
<dbReference type="InterPro" id="IPR050517">
    <property type="entry name" value="DDR_Repair_Kinase"/>
</dbReference>
<dbReference type="EC" id="2.7.11.1" evidence="1"/>
<dbReference type="GO" id="GO:0004674">
    <property type="term" value="F:protein serine/threonine kinase activity"/>
    <property type="evidence" value="ECO:0007669"/>
    <property type="project" value="UniProtKB-EC"/>
</dbReference>
<dbReference type="PANTHER" id="PTHR11139:SF119">
    <property type="entry name" value="SERINE_THREONINE-PROTEIN KINASE SMG1"/>
    <property type="match status" value="1"/>
</dbReference>
<evidence type="ECO:0000259" key="9">
    <source>
        <dbReference type="PROSITE" id="PS51189"/>
    </source>
</evidence>
<keyword evidence="3" id="KW-0547">Nucleotide-binding</keyword>
<dbReference type="OrthoDB" id="381190at2759"/>
<evidence type="ECO:0000256" key="5">
    <source>
        <dbReference type="ARBA" id="ARBA00022840"/>
    </source>
</evidence>
<dbReference type="GO" id="GO:0016242">
    <property type="term" value="P:negative regulation of macroautophagy"/>
    <property type="evidence" value="ECO:0007669"/>
    <property type="project" value="TreeGrafter"/>
</dbReference>
<dbReference type="InterPro" id="IPR003152">
    <property type="entry name" value="FATC_dom"/>
</dbReference>
<dbReference type="InterPro" id="IPR018936">
    <property type="entry name" value="PI3/4_kinase_CS"/>
</dbReference>
<dbReference type="Pfam" id="PF00454">
    <property type="entry name" value="PI3_PI4_kinase"/>
    <property type="match status" value="1"/>
</dbReference>
<evidence type="ECO:0000313" key="12">
    <source>
        <dbReference type="Proteomes" id="UP000789572"/>
    </source>
</evidence>
<dbReference type="Gene3D" id="1.10.1070.11">
    <property type="entry name" value="Phosphatidylinositol 3-/4-kinase, catalytic domain"/>
    <property type="match status" value="1"/>
</dbReference>
<reference evidence="11" key="1">
    <citation type="submission" date="2021-06" db="EMBL/GenBank/DDBJ databases">
        <authorList>
            <person name="Kallberg Y."/>
            <person name="Tangrot J."/>
            <person name="Rosling A."/>
        </authorList>
    </citation>
    <scope>NUCLEOTIDE SEQUENCE</scope>
    <source>
        <strain evidence="11">IA702</strain>
    </source>
</reference>
<gene>
    <name evidence="11" type="ORF">POCULU_LOCUS78</name>
</gene>
<accession>A0A9N8VJF6</accession>
<proteinExistence type="predicted"/>
<comment type="caution">
    <text evidence="11">The sequence shown here is derived from an EMBL/GenBank/DDBJ whole genome shotgun (WGS) entry which is preliminary data.</text>
</comment>
<protein>
    <recommendedName>
        <fullName evidence="1">non-specific serine/threonine protein kinase</fullName>
        <ecNumber evidence="1">2.7.11.1</ecNumber>
    </recommendedName>
</protein>
<dbReference type="GO" id="GO:0031932">
    <property type="term" value="C:TORC2 complex"/>
    <property type="evidence" value="ECO:0007669"/>
    <property type="project" value="TreeGrafter"/>
</dbReference>
<dbReference type="GO" id="GO:0005634">
    <property type="term" value="C:nucleus"/>
    <property type="evidence" value="ECO:0007669"/>
    <property type="project" value="TreeGrafter"/>
</dbReference>